<evidence type="ECO:0000313" key="5">
    <source>
        <dbReference type="Proteomes" id="UP001642483"/>
    </source>
</evidence>
<comment type="caution">
    <text evidence="4">The sequence shown here is derived from an EMBL/GenBank/DDBJ whole genome shotgun (WGS) entry which is preliminary data.</text>
</comment>
<keyword evidence="1" id="KW-0175">Coiled coil</keyword>
<gene>
    <name evidence="4" type="ORF">CVLEPA_LOCUS1331</name>
</gene>
<feature type="compositionally biased region" description="Basic and acidic residues" evidence="2">
    <location>
        <begin position="293"/>
        <end position="308"/>
    </location>
</feature>
<feature type="compositionally biased region" description="Polar residues" evidence="2">
    <location>
        <begin position="397"/>
        <end position="407"/>
    </location>
</feature>
<reference evidence="4 5" key="1">
    <citation type="submission" date="2024-02" db="EMBL/GenBank/DDBJ databases">
        <authorList>
            <person name="Daric V."/>
            <person name="Darras S."/>
        </authorList>
    </citation>
    <scope>NUCLEOTIDE SEQUENCE [LARGE SCALE GENOMIC DNA]</scope>
</reference>
<feature type="region of interest" description="Disordered" evidence="2">
    <location>
        <begin position="422"/>
        <end position="463"/>
    </location>
</feature>
<feature type="compositionally biased region" description="Basic and acidic residues" evidence="2">
    <location>
        <begin position="37"/>
        <end position="52"/>
    </location>
</feature>
<feature type="compositionally biased region" description="Basic and acidic residues" evidence="2">
    <location>
        <begin position="13"/>
        <end position="26"/>
    </location>
</feature>
<dbReference type="Pfam" id="PF25449">
    <property type="entry name" value="CCDC174_GRSR"/>
    <property type="match status" value="1"/>
</dbReference>
<sequence length="479" mass="55786">MLNLKSELLKKEQEFKQQKSGVDDKKGLRKPLSWMKKQSEKKVKVKEEKKRPTDLTDIENEKYNKVQAILEAKSKMYNKMTSGDIIPDSEESEMFLVDFEQKSIEAWREKREKGESINPDVNVKTNAKQFVKDAKDEWVEYIDSLGRTRTCLKTDLPRLERIDEKLSGDQPKQRTLMSDDMRREEERLKWEDEVLNEQEEVHYENLRFRENRELGVGYFAFSGKTEEREEQLKRLDQLRMETEKQKQANEAKKEKEKKMLATRLEKVRQKRVKQLQKQGKEVPSSLLQPIEVEPEKEKEVVVKEVAKSDDEEVKTSAGSNASKMRDWDAGKEWQPAQPMKVPKSWKDPHDERLDEFAPPSFYFYGSGPKRSKKDASYNSSEDPDLPPKQQKIEIPPNISTSSKSLTNNERIDDLISTIRRTTSDQPAIDKNISADKTIQSSSKKSEEELQPFVPSSKPITMKLKPKPSTILQTNSILNE</sequence>
<keyword evidence="5" id="KW-1185">Reference proteome</keyword>
<dbReference type="PANTHER" id="PTHR15885">
    <property type="entry name" value="COILED-COIL DOMAIN-CONTAINING PROTEIN 174"/>
    <property type="match status" value="1"/>
</dbReference>
<organism evidence="4 5">
    <name type="scientific">Clavelina lepadiformis</name>
    <name type="common">Light-bulb sea squirt</name>
    <name type="synonym">Ascidia lepadiformis</name>
    <dbReference type="NCBI Taxonomy" id="159417"/>
    <lineage>
        <taxon>Eukaryota</taxon>
        <taxon>Metazoa</taxon>
        <taxon>Chordata</taxon>
        <taxon>Tunicata</taxon>
        <taxon>Ascidiacea</taxon>
        <taxon>Aplousobranchia</taxon>
        <taxon>Clavelinidae</taxon>
        <taxon>Clavelina</taxon>
    </lineage>
</organism>
<name>A0ABP0F269_CLALP</name>
<evidence type="ECO:0000259" key="3">
    <source>
        <dbReference type="Pfam" id="PF25449"/>
    </source>
</evidence>
<feature type="compositionally biased region" description="Basic and acidic residues" evidence="2">
    <location>
        <begin position="344"/>
        <end position="355"/>
    </location>
</feature>
<feature type="domain" description="CCDC174 alpha/beta GRSR" evidence="3">
    <location>
        <begin position="138"/>
        <end position="166"/>
    </location>
</feature>
<evidence type="ECO:0000256" key="2">
    <source>
        <dbReference type="SAM" id="MobiDB-lite"/>
    </source>
</evidence>
<feature type="region of interest" description="Disordered" evidence="2">
    <location>
        <begin position="13"/>
        <end position="52"/>
    </location>
</feature>
<dbReference type="InterPro" id="IPR057464">
    <property type="entry name" value="CCDC174_GRSR"/>
</dbReference>
<evidence type="ECO:0000256" key="1">
    <source>
        <dbReference type="ARBA" id="ARBA00023054"/>
    </source>
</evidence>
<evidence type="ECO:0000313" key="4">
    <source>
        <dbReference type="EMBL" id="CAK8672377.1"/>
    </source>
</evidence>
<dbReference type="Pfam" id="PF13300">
    <property type="entry name" value="DUF4078"/>
    <property type="match status" value="1"/>
</dbReference>
<dbReference type="EMBL" id="CAWYQH010000001">
    <property type="protein sequence ID" value="CAK8672377.1"/>
    <property type="molecule type" value="Genomic_DNA"/>
</dbReference>
<dbReference type="InterPro" id="IPR025066">
    <property type="entry name" value="CCDC174-like"/>
</dbReference>
<proteinExistence type="predicted"/>
<feature type="region of interest" description="Disordered" evidence="2">
    <location>
        <begin position="262"/>
        <end position="407"/>
    </location>
</feature>
<accession>A0ABP0F269</accession>
<dbReference type="PANTHER" id="PTHR15885:SF1">
    <property type="entry name" value="COILED-COIL DOMAIN-CONTAINING PROTEIN 174"/>
    <property type="match status" value="1"/>
</dbReference>
<protein>
    <recommendedName>
        <fullName evidence="3">CCDC174 alpha/beta GRSR domain-containing protein</fullName>
    </recommendedName>
</protein>
<dbReference type="Proteomes" id="UP001642483">
    <property type="component" value="Unassembled WGS sequence"/>
</dbReference>